<name>A0ABY8G7H2_9GAMM</name>
<dbReference type="InterPro" id="IPR020846">
    <property type="entry name" value="MFS_dom"/>
</dbReference>
<feature type="transmembrane region" description="Helical" evidence="8">
    <location>
        <begin position="135"/>
        <end position="160"/>
    </location>
</feature>
<dbReference type="NCBIfam" id="NF008314">
    <property type="entry name" value="PRK11102.1"/>
    <property type="match status" value="1"/>
</dbReference>
<keyword evidence="5 8" id="KW-0812">Transmembrane</keyword>
<evidence type="ECO:0000256" key="6">
    <source>
        <dbReference type="ARBA" id="ARBA00022989"/>
    </source>
</evidence>
<keyword evidence="11" id="KW-1185">Reference proteome</keyword>
<feature type="transmembrane region" description="Helical" evidence="8">
    <location>
        <begin position="46"/>
        <end position="65"/>
    </location>
</feature>
<feature type="transmembrane region" description="Helical" evidence="8">
    <location>
        <begin position="104"/>
        <end position="123"/>
    </location>
</feature>
<comment type="subcellular location">
    <subcellularLocation>
        <location evidence="8">Cell inner membrane</location>
        <topology evidence="8">Multi-pass membrane protein</topology>
    </subcellularLocation>
    <subcellularLocation>
        <location evidence="1">Cell membrane</location>
        <topology evidence="1">Multi-pass membrane protein</topology>
    </subcellularLocation>
</comment>
<evidence type="ECO:0000259" key="9">
    <source>
        <dbReference type="PROSITE" id="PS50850"/>
    </source>
</evidence>
<feature type="transmembrane region" description="Helical" evidence="8">
    <location>
        <begin position="344"/>
        <end position="364"/>
    </location>
</feature>
<evidence type="ECO:0000256" key="4">
    <source>
        <dbReference type="ARBA" id="ARBA00022475"/>
    </source>
</evidence>
<feature type="transmembrane region" description="Helical" evidence="8">
    <location>
        <begin position="215"/>
        <end position="239"/>
    </location>
</feature>
<dbReference type="InterPro" id="IPR036259">
    <property type="entry name" value="MFS_trans_sf"/>
</dbReference>
<dbReference type="NCBIfam" id="TIGR00710">
    <property type="entry name" value="efflux_Bcr_CflA"/>
    <property type="match status" value="1"/>
</dbReference>
<dbReference type="InterPro" id="IPR004812">
    <property type="entry name" value="Efflux_drug-R_Bcr/CmlA"/>
</dbReference>
<feature type="transmembrane region" description="Helical" evidence="8">
    <location>
        <begin position="280"/>
        <end position="303"/>
    </location>
</feature>
<dbReference type="PROSITE" id="PS50850">
    <property type="entry name" value="MFS"/>
    <property type="match status" value="1"/>
</dbReference>
<evidence type="ECO:0000256" key="8">
    <source>
        <dbReference type="RuleBase" id="RU365088"/>
    </source>
</evidence>
<evidence type="ECO:0000313" key="10">
    <source>
        <dbReference type="EMBL" id="WFN55824.1"/>
    </source>
</evidence>
<evidence type="ECO:0000256" key="7">
    <source>
        <dbReference type="ARBA" id="ARBA00023136"/>
    </source>
</evidence>
<evidence type="ECO:0000256" key="3">
    <source>
        <dbReference type="ARBA" id="ARBA00022448"/>
    </source>
</evidence>
<dbReference type="EMBL" id="CP114280">
    <property type="protein sequence ID" value="WFN55824.1"/>
    <property type="molecule type" value="Genomic_DNA"/>
</dbReference>
<feature type="domain" description="Major facilitator superfamily (MFS) profile" evidence="9">
    <location>
        <begin position="11"/>
        <end position="394"/>
    </location>
</feature>
<keyword evidence="8" id="KW-0997">Cell inner membrane</keyword>
<feature type="transmembrane region" description="Helical" evidence="8">
    <location>
        <begin position="370"/>
        <end position="390"/>
    </location>
</feature>
<dbReference type="PANTHER" id="PTHR23502">
    <property type="entry name" value="MAJOR FACILITATOR SUPERFAMILY"/>
    <property type="match status" value="1"/>
</dbReference>
<accession>A0ABY8G7H2</accession>
<feature type="transmembrane region" description="Helical" evidence="8">
    <location>
        <begin position="166"/>
        <end position="185"/>
    </location>
</feature>
<feature type="transmembrane region" description="Helical" evidence="8">
    <location>
        <begin position="251"/>
        <end position="268"/>
    </location>
</feature>
<keyword evidence="3 8" id="KW-0813">Transport</keyword>
<sequence>MQPHPPSRIGLIFILGLISMLMPIAIDMYLPALPVIAKEFSVDPGRVQMTLSSYVLGFAIGQIFYGPMSDSIGRKPVIFAGVLIFTLAAAACALSQTVEQLINMRFLHGLSAASASVVINALMRDMFSKEEFSRMMSFVILVMTVAPLLAPIIGGALLFWLSWHAIFWTIAAASLVATVLVWVFIRESLPAARRQRFHLRTTIGNFFQLLRHRRAFSYMFASGLSFAGMFAFLSAGPFVYIDLNGVSPQHFGYYFALNIVFLFLMTLLNSRIVSRMGAMFMFRLGLIIQFIMGLWLIAVSSFHLGFLPLVFGVAVFVGCVATVASNAMAVILDDFPHMAGTASSLAGTFRFGLGSLVGALLSQLTFHSAWPMVGIMALCATGAILLFLLASRVPHRPA</sequence>
<dbReference type="SUPFAM" id="SSF103473">
    <property type="entry name" value="MFS general substrate transporter"/>
    <property type="match status" value="1"/>
</dbReference>
<keyword evidence="6 8" id="KW-1133">Transmembrane helix</keyword>
<gene>
    <name evidence="10" type="ORF">O1Q98_00345</name>
</gene>
<dbReference type="Proteomes" id="UP001219630">
    <property type="component" value="Chromosome"/>
</dbReference>
<reference evidence="10 11" key="1">
    <citation type="submission" date="2022-12" db="EMBL/GenBank/DDBJ databases">
        <title>Complete genome sequencing of Dickeya lacustris type strain LMG30899.</title>
        <authorList>
            <person name="Dobhal S."/>
            <person name="Arizala D."/>
            <person name="Arif M."/>
        </authorList>
    </citation>
    <scope>NUCLEOTIDE SEQUENCE [LARGE SCALE GENOMIC DNA]</scope>
    <source>
        <strain evidence="10 11">LMG30899</strain>
    </source>
</reference>
<evidence type="ECO:0000256" key="2">
    <source>
        <dbReference type="ARBA" id="ARBA00006236"/>
    </source>
</evidence>
<protein>
    <recommendedName>
        <fullName evidence="8">Bcr/CflA family efflux transporter</fullName>
    </recommendedName>
</protein>
<dbReference type="Gene3D" id="1.20.1720.10">
    <property type="entry name" value="Multidrug resistance protein D"/>
    <property type="match status" value="1"/>
</dbReference>
<comment type="similarity">
    <text evidence="2 8">Belongs to the major facilitator superfamily. Bcr/CmlA family.</text>
</comment>
<organism evidence="10 11">
    <name type="scientific">Dickeya lacustris</name>
    <dbReference type="NCBI Taxonomy" id="2259638"/>
    <lineage>
        <taxon>Bacteria</taxon>
        <taxon>Pseudomonadati</taxon>
        <taxon>Pseudomonadota</taxon>
        <taxon>Gammaproteobacteria</taxon>
        <taxon>Enterobacterales</taxon>
        <taxon>Pectobacteriaceae</taxon>
        <taxon>Dickeya</taxon>
    </lineage>
</organism>
<evidence type="ECO:0000256" key="1">
    <source>
        <dbReference type="ARBA" id="ARBA00004651"/>
    </source>
</evidence>
<keyword evidence="7 8" id="KW-0472">Membrane</keyword>
<feature type="transmembrane region" description="Helical" evidence="8">
    <location>
        <begin position="77"/>
        <end position="98"/>
    </location>
</feature>
<dbReference type="Pfam" id="PF07690">
    <property type="entry name" value="MFS_1"/>
    <property type="match status" value="1"/>
</dbReference>
<evidence type="ECO:0000313" key="11">
    <source>
        <dbReference type="Proteomes" id="UP001219630"/>
    </source>
</evidence>
<dbReference type="CDD" id="cd17320">
    <property type="entry name" value="MFS_MdfA_MDR_like"/>
    <property type="match status" value="1"/>
</dbReference>
<feature type="transmembrane region" description="Helical" evidence="8">
    <location>
        <begin position="309"/>
        <end position="332"/>
    </location>
</feature>
<dbReference type="InterPro" id="IPR011701">
    <property type="entry name" value="MFS"/>
</dbReference>
<keyword evidence="4" id="KW-1003">Cell membrane</keyword>
<proteinExistence type="inferred from homology"/>
<dbReference type="PANTHER" id="PTHR23502:SF132">
    <property type="entry name" value="POLYAMINE TRANSPORTER 2-RELATED"/>
    <property type="match status" value="1"/>
</dbReference>
<dbReference type="RefSeq" id="WP_125259755.1">
    <property type="nucleotide sequence ID" value="NZ_JAPZQF010000035.1"/>
</dbReference>
<feature type="transmembrane region" description="Helical" evidence="8">
    <location>
        <begin position="9"/>
        <end position="26"/>
    </location>
</feature>
<evidence type="ECO:0000256" key="5">
    <source>
        <dbReference type="ARBA" id="ARBA00022692"/>
    </source>
</evidence>